<proteinExistence type="predicted"/>
<evidence type="ECO:0000313" key="1">
    <source>
        <dbReference type="EMBL" id="JAH76964.1"/>
    </source>
</evidence>
<name>A0A0E9VFQ7_ANGAN</name>
<dbReference type="AlphaFoldDB" id="A0A0E9VFQ7"/>
<dbReference type="EMBL" id="GBXM01031613">
    <property type="protein sequence ID" value="JAH76964.1"/>
    <property type="molecule type" value="Transcribed_RNA"/>
</dbReference>
<reference evidence="1" key="2">
    <citation type="journal article" date="2015" name="Fish Shellfish Immunol.">
        <title>Early steps in the European eel (Anguilla anguilla)-Vibrio vulnificus interaction in the gills: Role of the RtxA13 toxin.</title>
        <authorList>
            <person name="Callol A."/>
            <person name="Pajuelo D."/>
            <person name="Ebbesson L."/>
            <person name="Teles M."/>
            <person name="MacKenzie S."/>
            <person name="Amaro C."/>
        </authorList>
    </citation>
    <scope>NUCLEOTIDE SEQUENCE</scope>
</reference>
<organism evidence="1">
    <name type="scientific">Anguilla anguilla</name>
    <name type="common">European freshwater eel</name>
    <name type="synonym">Muraena anguilla</name>
    <dbReference type="NCBI Taxonomy" id="7936"/>
    <lineage>
        <taxon>Eukaryota</taxon>
        <taxon>Metazoa</taxon>
        <taxon>Chordata</taxon>
        <taxon>Craniata</taxon>
        <taxon>Vertebrata</taxon>
        <taxon>Euteleostomi</taxon>
        <taxon>Actinopterygii</taxon>
        <taxon>Neopterygii</taxon>
        <taxon>Teleostei</taxon>
        <taxon>Anguilliformes</taxon>
        <taxon>Anguillidae</taxon>
        <taxon>Anguilla</taxon>
    </lineage>
</organism>
<protein>
    <submittedName>
        <fullName evidence="1">Uncharacterized protein</fullName>
    </submittedName>
</protein>
<accession>A0A0E9VFQ7</accession>
<sequence>MYRAADYRLRTDGPAVCGSFLLITLLTGTAWSQAILNTCSFLIRSRSTQQLLGIFSLCENRGIVSLFVGNILAT</sequence>
<reference evidence="1" key="1">
    <citation type="submission" date="2014-11" db="EMBL/GenBank/DDBJ databases">
        <authorList>
            <person name="Amaro Gonzalez C."/>
        </authorList>
    </citation>
    <scope>NUCLEOTIDE SEQUENCE</scope>
</reference>